<evidence type="ECO:0000259" key="7">
    <source>
        <dbReference type="Pfam" id="PF00892"/>
    </source>
</evidence>
<keyword evidence="5 6" id="KW-0472">Membrane</keyword>
<evidence type="ECO:0000256" key="4">
    <source>
        <dbReference type="ARBA" id="ARBA00022989"/>
    </source>
</evidence>
<protein>
    <recommendedName>
        <fullName evidence="7">EamA domain-containing protein</fullName>
    </recommendedName>
</protein>
<dbReference type="Pfam" id="PF00892">
    <property type="entry name" value="EamA"/>
    <property type="match status" value="2"/>
</dbReference>
<keyword evidence="2" id="KW-1003">Cell membrane</keyword>
<feature type="transmembrane region" description="Helical" evidence="6">
    <location>
        <begin position="295"/>
        <end position="315"/>
    </location>
</feature>
<evidence type="ECO:0000256" key="1">
    <source>
        <dbReference type="ARBA" id="ARBA00004651"/>
    </source>
</evidence>
<proteinExistence type="predicted"/>
<evidence type="ECO:0000313" key="8">
    <source>
        <dbReference type="EMBL" id="GMH61961.1"/>
    </source>
</evidence>
<feature type="domain" description="EamA" evidence="7">
    <location>
        <begin position="178"/>
        <end position="338"/>
    </location>
</feature>
<comment type="subcellular location">
    <subcellularLocation>
        <location evidence="1">Cell membrane</location>
        <topology evidence="1">Multi-pass membrane protein</topology>
    </subcellularLocation>
</comment>
<evidence type="ECO:0000256" key="6">
    <source>
        <dbReference type="SAM" id="Phobius"/>
    </source>
</evidence>
<keyword evidence="3 6" id="KW-0812">Transmembrane</keyword>
<gene>
    <name evidence="8" type="ORF">TrST_g1073</name>
</gene>
<dbReference type="EMBL" id="BRXY01000074">
    <property type="protein sequence ID" value="GMH61961.1"/>
    <property type="molecule type" value="Genomic_DNA"/>
</dbReference>
<evidence type="ECO:0000256" key="5">
    <source>
        <dbReference type="ARBA" id="ARBA00023136"/>
    </source>
</evidence>
<evidence type="ECO:0000313" key="9">
    <source>
        <dbReference type="Proteomes" id="UP001165085"/>
    </source>
</evidence>
<reference evidence="9" key="1">
    <citation type="journal article" date="2023" name="Commun. Biol.">
        <title>Genome analysis of Parmales, the sister group of diatoms, reveals the evolutionary specialization of diatoms from phago-mixotrophs to photoautotrophs.</title>
        <authorList>
            <person name="Ban H."/>
            <person name="Sato S."/>
            <person name="Yoshikawa S."/>
            <person name="Yamada K."/>
            <person name="Nakamura Y."/>
            <person name="Ichinomiya M."/>
            <person name="Sato N."/>
            <person name="Blanc-Mathieu R."/>
            <person name="Endo H."/>
            <person name="Kuwata A."/>
            <person name="Ogata H."/>
        </authorList>
    </citation>
    <scope>NUCLEOTIDE SEQUENCE [LARGE SCALE GENOMIC DNA]</scope>
    <source>
        <strain evidence="9">NIES 3701</strain>
    </source>
</reference>
<keyword evidence="9" id="KW-1185">Reference proteome</keyword>
<dbReference type="SUPFAM" id="SSF103481">
    <property type="entry name" value="Multidrug resistance efflux transporter EmrE"/>
    <property type="match status" value="2"/>
</dbReference>
<dbReference type="OrthoDB" id="2017960at2759"/>
<dbReference type="Proteomes" id="UP001165085">
    <property type="component" value="Unassembled WGS sequence"/>
</dbReference>
<feature type="transmembrane region" description="Helical" evidence="6">
    <location>
        <begin position="321"/>
        <end position="339"/>
    </location>
</feature>
<feature type="transmembrane region" description="Helical" evidence="6">
    <location>
        <begin position="27"/>
        <end position="48"/>
    </location>
</feature>
<feature type="domain" description="EamA" evidence="7">
    <location>
        <begin position="3"/>
        <end position="156"/>
    </location>
</feature>
<name>A0A9W7A1U5_9STRA</name>
<accession>A0A9W7A1U5</accession>
<feature type="transmembrane region" description="Helical" evidence="6">
    <location>
        <begin position="181"/>
        <end position="204"/>
    </location>
</feature>
<dbReference type="AlphaFoldDB" id="A0A9W7A1U5"/>
<sequence>MTVPIAWGTYTPIIKQLYTFDPPVPGLIFSTAYYAIAFGLLSLASWGWTSANRSANRSANSSELDSAVEADPDAGGLDEGPNGLQRASLELSSYLFFGNILQLIGLQTTSATKSAFLVQLTTIIVPVLSSFLNKYPLKPSTVLACLTAFLGVTILSLDGGLTSLDSFSVGNIMKSLNKGDILILISSISYSLHVVRLGVIAKNIDPTILAINKSKYELIYGLIGCSFIYYFGGGNFGDFGGEEFRVWIKHFWEEGIRNASELKTLAGAAVWTGAVTCGWTIWAQSFGQRSVKAENANLIYTSQPLASAAFAYILLGETLQGMAWVGASLIGAALAIVLIEERRGGGDKQNR</sequence>
<evidence type="ECO:0000256" key="3">
    <source>
        <dbReference type="ARBA" id="ARBA00022692"/>
    </source>
</evidence>
<dbReference type="PANTHER" id="PTHR42920:SF5">
    <property type="entry name" value="EAMA DOMAIN-CONTAINING PROTEIN"/>
    <property type="match status" value="1"/>
</dbReference>
<evidence type="ECO:0000256" key="2">
    <source>
        <dbReference type="ARBA" id="ARBA00022475"/>
    </source>
</evidence>
<dbReference type="InterPro" id="IPR037185">
    <property type="entry name" value="EmrE-like"/>
</dbReference>
<feature type="transmembrane region" description="Helical" evidence="6">
    <location>
        <begin position="265"/>
        <end position="283"/>
    </location>
</feature>
<dbReference type="GO" id="GO:0005886">
    <property type="term" value="C:plasma membrane"/>
    <property type="evidence" value="ECO:0007669"/>
    <property type="project" value="UniProtKB-SubCell"/>
</dbReference>
<organism evidence="8 9">
    <name type="scientific">Triparma strigata</name>
    <dbReference type="NCBI Taxonomy" id="1606541"/>
    <lineage>
        <taxon>Eukaryota</taxon>
        <taxon>Sar</taxon>
        <taxon>Stramenopiles</taxon>
        <taxon>Ochrophyta</taxon>
        <taxon>Bolidophyceae</taxon>
        <taxon>Parmales</taxon>
        <taxon>Triparmaceae</taxon>
        <taxon>Triparma</taxon>
    </lineage>
</organism>
<dbReference type="InterPro" id="IPR051258">
    <property type="entry name" value="Diverse_Substrate_Transporter"/>
</dbReference>
<feature type="transmembrane region" description="Helical" evidence="6">
    <location>
        <begin position="140"/>
        <end position="161"/>
    </location>
</feature>
<keyword evidence="4 6" id="KW-1133">Transmembrane helix</keyword>
<comment type="caution">
    <text evidence="8">The sequence shown here is derived from an EMBL/GenBank/DDBJ whole genome shotgun (WGS) entry which is preliminary data.</text>
</comment>
<dbReference type="InterPro" id="IPR000620">
    <property type="entry name" value="EamA_dom"/>
</dbReference>
<feature type="transmembrane region" description="Helical" evidence="6">
    <location>
        <begin position="216"/>
        <end position="232"/>
    </location>
</feature>
<dbReference type="PANTHER" id="PTHR42920">
    <property type="entry name" value="OS03G0707200 PROTEIN-RELATED"/>
    <property type="match status" value="1"/>
</dbReference>